<dbReference type="Pfam" id="PF03160">
    <property type="entry name" value="Calx-beta"/>
    <property type="match status" value="4"/>
</dbReference>
<dbReference type="GO" id="GO:0001965">
    <property type="term" value="F:G-protein alpha-subunit binding"/>
    <property type="evidence" value="ECO:0007669"/>
    <property type="project" value="TreeGrafter"/>
</dbReference>
<gene>
    <name evidence="5" type="ORF">GBAR_LOCUS17469</name>
</gene>
<dbReference type="Proteomes" id="UP001174909">
    <property type="component" value="Unassembled WGS sequence"/>
</dbReference>
<keyword evidence="2" id="KW-0677">Repeat</keyword>
<keyword evidence="3" id="KW-0106">Calcium</keyword>
<dbReference type="GO" id="GO:0016020">
    <property type="term" value="C:membrane"/>
    <property type="evidence" value="ECO:0007669"/>
    <property type="project" value="InterPro"/>
</dbReference>
<name>A0AA35SKK1_GEOBA</name>
<feature type="domain" description="Calx-beta" evidence="4">
    <location>
        <begin position="194"/>
        <end position="301"/>
    </location>
</feature>
<dbReference type="InterPro" id="IPR038081">
    <property type="entry name" value="CalX-like_sf"/>
</dbReference>
<sequence length="817" mass="83648">MPLTLSPLSDNGVDFVVSDPAMVTFDEGAVDGVTECISISILNDNDFENDHSFQAQIMAVSPADKPTVLDSTLATILIQDNDDATVSLNMATYTGTEGDTTFDDVCAVAMLSGVVGSFEVDLVVTLGTSDDSAVSASDFTLTTSMVTFGSGDISGSSKCFVFDLTEDTILENDEEFNVEITGAGGASLGAQSTAVVTIEDNDAGEVMAVMADLSIAEGGNDDFCIRLIGTTGSPNMLASDLTVTFSITNDNAAAADYTLTPAAATSVTILAGAIPSSDCVTVDAVDDLFVEGAERFTFTITSDDQADVTIDATSSTTLVTIPANDGGAGVAGFMFFDPTLTVSESDTSPLMLCVQLDLTTAGASLGCDTTITVDILDGTNADNGVDFMVDDPAMVTFDEGAVNGATECISISILNDNDFENDHSFQAQIMAVSPADKPTVLDSTLATILIQDNDDATVSLNMATYTGTEGDTTFDDVCAVAVLSGAGGSFEAELVVTLGTSDGSAESASDFSLTTSMVTFGSGDISGSSKCFVFDLTEDTILEGDEEFDVEITGAGGASLGAQSTAVVTIQDNDAGEVQVTDTTLSIVEGNMAMFCVELTATDGSPDMLANSLTVTFSTVESGKAVGADYSLMPLAATTITLSAGVIPTSNCVTVLATDDAIVEADEDFTIVITMTDLTDVTVGTDDTTTVTIPSNDGPAMVRCSQATFTVAEGNSIDVCLELVLPPTATSLGCDVSASLSTSDGPRAVLGSDFTAPSGTAMFSVGSVSGATDCITVTTIDDDDYESTHTFMTIIQTPTGPAMADASPCSVEITEDD</sequence>
<dbReference type="Gene3D" id="2.60.40.2030">
    <property type="match status" value="7"/>
</dbReference>
<dbReference type="PANTHER" id="PTHR46682:SF1">
    <property type="entry name" value="ADHESION G-PROTEIN COUPLED RECEPTOR V1"/>
    <property type="match status" value="1"/>
</dbReference>
<protein>
    <submittedName>
        <fullName evidence="5">Extracellular matrix protein 3</fullName>
    </submittedName>
</protein>
<comment type="caution">
    <text evidence="5">The sequence shown here is derived from an EMBL/GenBank/DDBJ whole genome shotgun (WGS) entry which is preliminary data.</text>
</comment>
<dbReference type="AlphaFoldDB" id="A0AA35SKK1"/>
<dbReference type="GO" id="GO:0010855">
    <property type="term" value="F:adenylate cyclase inhibitor activity"/>
    <property type="evidence" value="ECO:0007669"/>
    <property type="project" value="TreeGrafter"/>
</dbReference>
<evidence type="ECO:0000313" key="6">
    <source>
        <dbReference type="Proteomes" id="UP001174909"/>
    </source>
</evidence>
<dbReference type="GO" id="GO:0071277">
    <property type="term" value="P:cellular response to calcium ion"/>
    <property type="evidence" value="ECO:0007669"/>
    <property type="project" value="TreeGrafter"/>
</dbReference>
<feature type="domain" description="Calx-beta" evidence="4">
    <location>
        <begin position="74"/>
        <end position="181"/>
    </location>
</feature>
<feature type="domain" description="Calx-beta" evidence="4">
    <location>
        <begin position="566"/>
        <end position="674"/>
    </location>
</feature>
<keyword evidence="1" id="KW-0732">Signal</keyword>
<organism evidence="5 6">
    <name type="scientific">Geodia barretti</name>
    <name type="common">Barrett's horny sponge</name>
    <dbReference type="NCBI Taxonomy" id="519541"/>
    <lineage>
        <taxon>Eukaryota</taxon>
        <taxon>Metazoa</taxon>
        <taxon>Porifera</taxon>
        <taxon>Demospongiae</taxon>
        <taxon>Heteroscleromorpha</taxon>
        <taxon>Tetractinellida</taxon>
        <taxon>Astrophorina</taxon>
        <taxon>Geodiidae</taxon>
        <taxon>Geodia</taxon>
    </lineage>
</organism>
<keyword evidence="6" id="KW-1185">Reference proteome</keyword>
<evidence type="ECO:0000259" key="4">
    <source>
        <dbReference type="SMART" id="SM00237"/>
    </source>
</evidence>
<dbReference type="InterPro" id="IPR003644">
    <property type="entry name" value="Calx_beta"/>
</dbReference>
<dbReference type="EMBL" id="CASHTH010002501">
    <property type="protein sequence ID" value="CAI8030783.1"/>
    <property type="molecule type" value="Genomic_DNA"/>
</dbReference>
<dbReference type="SMART" id="SM00237">
    <property type="entry name" value="Calx_beta"/>
    <property type="match status" value="5"/>
</dbReference>
<evidence type="ECO:0000313" key="5">
    <source>
        <dbReference type="EMBL" id="CAI8030783.1"/>
    </source>
</evidence>
<dbReference type="SUPFAM" id="SSF141072">
    <property type="entry name" value="CalX-like"/>
    <property type="match status" value="7"/>
</dbReference>
<dbReference type="GO" id="GO:0005737">
    <property type="term" value="C:cytoplasm"/>
    <property type="evidence" value="ECO:0007669"/>
    <property type="project" value="TreeGrafter"/>
</dbReference>
<dbReference type="GO" id="GO:0004930">
    <property type="term" value="F:G protein-coupled receptor activity"/>
    <property type="evidence" value="ECO:0007669"/>
    <property type="project" value="InterPro"/>
</dbReference>
<evidence type="ECO:0000256" key="3">
    <source>
        <dbReference type="ARBA" id="ARBA00022837"/>
    </source>
</evidence>
<reference evidence="5" key="1">
    <citation type="submission" date="2023-03" db="EMBL/GenBank/DDBJ databases">
        <authorList>
            <person name="Steffen K."/>
            <person name="Cardenas P."/>
        </authorList>
    </citation>
    <scope>NUCLEOTIDE SEQUENCE</scope>
</reference>
<accession>A0AA35SKK1</accession>
<evidence type="ECO:0000256" key="2">
    <source>
        <dbReference type="ARBA" id="ARBA00022737"/>
    </source>
</evidence>
<evidence type="ECO:0000256" key="1">
    <source>
        <dbReference type="ARBA" id="ARBA00022729"/>
    </source>
</evidence>
<feature type="domain" description="Calx-beta" evidence="4">
    <location>
        <begin position="317"/>
        <end position="430"/>
    </location>
</feature>
<feature type="domain" description="Calx-beta" evidence="4">
    <location>
        <begin position="446"/>
        <end position="553"/>
    </location>
</feature>
<proteinExistence type="predicted"/>
<dbReference type="PANTHER" id="PTHR46682">
    <property type="entry name" value="ADHESION G-PROTEIN COUPLED RECEPTOR V1"/>
    <property type="match status" value="1"/>
</dbReference>
<dbReference type="InterPro" id="IPR026919">
    <property type="entry name" value="ADGRV1"/>
</dbReference>
<feature type="non-terminal residue" evidence="5">
    <location>
        <position position="1"/>
    </location>
</feature>